<dbReference type="Proteomes" id="UP000501452">
    <property type="component" value="Chromosome"/>
</dbReference>
<evidence type="ECO:0000259" key="8">
    <source>
        <dbReference type="Pfam" id="PF00892"/>
    </source>
</evidence>
<keyword evidence="4 7" id="KW-0812">Transmembrane</keyword>
<sequence length="277" mass="28330">MDFVSVKYALEGMPPLVLVPVRYVLAGSLLLALLRFSGRGAGIVWRDLPLLFGLGLVGVALNQIGYTAGLGLTSGSNGALIFATAPIWGLLLGVALHLERASWRSASGLGLAVTGVALIVGGGLGSPEASVAGDLLVCLSALSWGAYTVLSLPVLRRHDPLLVAGWTMLLGGAAVIPFALTGLYGLSDPLGSVNWVSVGPVSWTAVAYSTLLASGFAIAAWQTNVSRIGANKVLVYMYVVTLVGLVASIVLLGEGLGPGKILGASVILLGVYLARRA</sequence>
<comment type="similarity">
    <text evidence="2">Belongs to the EamA transporter family.</text>
</comment>
<keyword evidence="6 7" id="KW-0472">Membrane</keyword>
<dbReference type="AlphaFoldDB" id="A0A6G8QEW4"/>
<keyword evidence="10" id="KW-1185">Reference proteome</keyword>
<evidence type="ECO:0000313" key="9">
    <source>
        <dbReference type="EMBL" id="QIN85036.1"/>
    </source>
</evidence>
<feature type="transmembrane region" description="Helical" evidence="7">
    <location>
        <begin position="233"/>
        <end position="252"/>
    </location>
</feature>
<feature type="transmembrane region" description="Helical" evidence="7">
    <location>
        <begin position="200"/>
        <end position="221"/>
    </location>
</feature>
<feature type="transmembrane region" description="Helical" evidence="7">
    <location>
        <begin position="78"/>
        <end position="96"/>
    </location>
</feature>
<feature type="transmembrane region" description="Helical" evidence="7">
    <location>
        <begin position="131"/>
        <end position="149"/>
    </location>
</feature>
<dbReference type="InterPro" id="IPR037185">
    <property type="entry name" value="EmrE-like"/>
</dbReference>
<organism evidence="9 10">
    <name type="scientific">Rubrobacter tropicus</name>
    <dbReference type="NCBI Taxonomy" id="2653851"/>
    <lineage>
        <taxon>Bacteria</taxon>
        <taxon>Bacillati</taxon>
        <taxon>Actinomycetota</taxon>
        <taxon>Rubrobacteria</taxon>
        <taxon>Rubrobacterales</taxon>
        <taxon>Rubrobacteraceae</taxon>
        <taxon>Rubrobacter</taxon>
    </lineage>
</organism>
<evidence type="ECO:0000256" key="5">
    <source>
        <dbReference type="ARBA" id="ARBA00022989"/>
    </source>
</evidence>
<evidence type="ECO:0000256" key="1">
    <source>
        <dbReference type="ARBA" id="ARBA00004651"/>
    </source>
</evidence>
<feature type="transmembrane region" description="Helical" evidence="7">
    <location>
        <begin position="48"/>
        <end position="66"/>
    </location>
</feature>
<dbReference type="InterPro" id="IPR050638">
    <property type="entry name" value="AA-Vitamin_Transporters"/>
</dbReference>
<dbReference type="InterPro" id="IPR000620">
    <property type="entry name" value="EamA_dom"/>
</dbReference>
<dbReference type="PANTHER" id="PTHR32322">
    <property type="entry name" value="INNER MEMBRANE TRANSPORTER"/>
    <property type="match status" value="1"/>
</dbReference>
<feature type="transmembrane region" description="Helical" evidence="7">
    <location>
        <begin position="161"/>
        <end position="180"/>
    </location>
</feature>
<proteinExistence type="inferred from homology"/>
<comment type="subcellular location">
    <subcellularLocation>
        <location evidence="1">Cell membrane</location>
        <topology evidence="1">Multi-pass membrane protein</topology>
    </subcellularLocation>
</comment>
<feature type="transmembrane region" description="Helical" evidence="7">
    <location>
        <begin position="258"/>
        <end position="274"/>
    </location>
</feature>
<accession>A0A6G8QEW4</accession>
<reference evidence="9 10" key="1">
    <citation type="submission" date="2019-10" db="EMBL/GenBank/DDBJ databases">
        <title>Rubrobacter sp nov SCSIO 52090 isolated from a deep-sea sediment in the South China Sea.</title>
        <authorList>
            <person name="Chen R.W."/>
        </authorList>
    </citation>
    <scope>NUCLEOTIDE SEQUENCE [LARGE SCALE GENOMIC DNA]</scope>
    <source>
        <strain evidence="9 10">SCSIO 52909</strain>
    </source>
</reference>
<feature type="transmembrane region" description="Helical" evidence="7">
    <location>
        <begin position="16"/>
        <end position="36"/>
    </location>
</feature>
<dbReference type="PANTHER" id="PTHR32322:SF18">
    <property type="entry name" value="S-ADENOSYLMETHIONINE_S-ADENOSYLHOMOCYSTEINE TRANSPORTER"/>
    <property type="match status" value="1"/>
</dbReference>
<keyword evidence="3" id="KW-1003">Cell membrane</keyword>
<dbReference type="Pfam" id="PF00892">
    <property type="entry name" value="EamA"/>
    <property type="match status" value="2"/>
</dbReference>
<feature type="transmembrane region" description="Helical" evidence="7">
    <location>
        <begin position="108"/>
        <end position="125"/>
    </location>
</feature>
<dbReference type="SUPFAM" id="SSF103481">
    <property type="entry name" value="Multidrug resistance efflux transporter EmrE"/>
    <property type="match status" value="2"/>
</dbReference>
<dbReference type="GO" id="GO:0005886">
    <property type="term" value="C:plasma membrane"/>
    <property type="evidence" value="ECO:0007669"/>
    <property type="project" value="UniProtKB-SubCell"/>
</dbReference>
<dbReference type="KEGG" id="rub:GBA63_04950"/>
<evidence type="ECO:0000313" key="10">
    <source>
        <dbReference type="Proteomes" id="UP000501452"/>
    </source>
</evidence>
<evidence type="ECO:0000256" key="6">
    <source>
        <dbReference type="ARBA" id="ARBA00023136"/>
    </source>
</evidence>
<dbReference type="EMBL" id="CP045119">
    <property type="protein sequence ID" value="QIN85036.1"/>
    <property type="molecule type" value="Genomic_DNA"/>
</dbReference>
<evidence type="ECO:0000256" key="3">
    <source>
        <dbReference type="ARBA" id="ARBA00022475"/>
    </source>
</evidence>
<name>A0A6G8QEW4_9ACTN</name>
<evidence type="ECO:0000256" key="4">
    <source>
        <dbReference type="ARBA" id="ARBA00022692"/>
    </source>
</evidence>
<gene>
    <name evidence="9" type="ORF">GBA63_04950</name>
</gene>
<evidence type="ECO:0000256" key="2">
    <source>
        <dbReference type="ARBA" id="ARBA00007362"/>
    </source>
</evidence>
<evidence type="ECO:0000256" key="7">
    <source>
        <dbReference type="SAM" id="Phobius"/>
    </source>
</evidence>
<feature type="domain" description="EamA" evidence="8">
    <location>
        <begin position="3"/>
        <end position="120"/>
    </location>
</feature>
<protein>
    <submittedName>
        <fullName evidence="9">EamA family transporter</fullName>
    </submittedName>
</protein>
<feature type="domain" description="EamA" evidence="8">
    <location>
        <begin position="132"/>
        <end position="274"/>
    </location>
</feature>
<keyword evidence="5 7" id="KW-1133">Transmembrane helix</keyword>